<evidence type="ECO:0000313" key="2">
    <source>
        <dbReference type="Proteomes" id="UP001240984"/>
    </source>
</evidence>
<proteinExistence type="predicted"/>
<gene>
    <name evidence="1" type="ORF">J2S43_005291</name>
</gene>
<dbReference type="Proteomes" id="UP001240984">
    <property type="component" value="Unassembled WGS sequence"/>
</dbReference>
<organism evidence="1 2">
    <name type="scientific">Catenuloplanes nepalensis</name>
    <dbReference type="NCBI Taxonomy" id="587533"/>
    <lineage>
        <taxon>Bacteria</taxon>
        <taxon>Bacillati</taxon>
        <taxon>Actinomycetota</taxon>
        <taxon>Actinomycetes</taxon>
        <taxon>Micromonosporales</taxon>
        <taxon>Micromonosporaceae</taxon>
        <taxon>Catenuloplanes</taxon>
    </lineage>
</organism>
<name>A0ABT9MZA7_9ACTN</name>
<sequence>MLRSSEELLRRRLEGEWRQGEEFVAGAAGRAKVWLLPQSMSLTGYYVALTTERLFILYHDRLTSRPGPVKDLIELRDIGRRDVESTMSGRSARVRLERRAATVFDLVFSGRERKAATAISSRIWTPRP</sequence>
<evidence type="ECO:0008006" key="3">
    <source>
        <dbReference type="Google" id="ProtNLM"/>
    </source>
</evidence>
<comment type="caution">
    <text evidence="1">The sequence shown here is derived from an EMBL/GenBank/DDBJ whole genome shotgun (WGS) entry which is preliminary data.</text>
</comment>
<protein>
    <recommendedName>
        <fullName evidence="3">YokE-like PH domain-containing protein</fullName>
    </recommendedName>
</protein>
<reference evidence="1 2" key="1">
    <citation type="submission" date="2023-07" db="EMBL/GenBank/DDBJ databases">
        <title>Sequencing the genomes of 1000 actinobacteria strains.</title>
        <authorList>
            <person name="Klenk H.-P."/>
        </authorList>
    </citation>
    <scope>NUCLEOTIDE SEQUENCE [LARGE SCALE GENOMIC DNA]</scope>
    <source>
        <strain evidence="1 2">DSM 44710</strain>
    </source>
</reference>
<keyword evidence="2" id="KW-1185">Reference proteome</keyword>
<evidence type="ECO:0000313" key="1">
    <source>
        <dbReference type="EMBL" id="MDP9796779.1"/>
    </source>
</evidence>
<dbReference type="RefSeq" id="WP_306833625.1">
    <property type="nucleotide sequence ID" value="NZ_JAUSRA010000001.1"/>
</dbReference>
<dbReference type="EMBL" id="JAUSRA010000001">
    <property type="protein sequence ID" value="MDP9796779.1"/>
    <property type="molecule type" value="Genomic_DNA"/>
</dbReference>
<accession>A0ABT9MZA7</accession>